<protein>
    <submittedName>
        <fullName evidence="1">Spheroidene monooxygenase</fullName>
    </submittedName>
</protein>
<dbReference type="GO" id="GO:0004497">
    <property type="term" value="F:monooxygenase activity"/>
    <property type="evidence" value="ECO:0007669"/>
    <property type="project" value="UniProtKB-KW"/>
</dbReference>
<proteinExistence type="predicted"/>
<sequence>MSKQITTLTFFKYPKLKDKIWAFWMMQFAHSALRRQSGLQSYKLLGSGKEGFSPWPDWSVYGLLQVWDSHKEAQEFFDSSSLYKRYVNHSEQQLTFYMKNIKAYGQWSKKNPFEQHSDIDTNNPYLTVITRATIKPHMLKKFWDYVPISQKGLKENPSLLFTAGVGERPFTHMATFSLWDDARALKKFAYRGNNHKQAIQQTQALQWYKEEMFSRFQPYLITGSWQGFTIPELLSFKET</sequence>
<name>A0A090Q7E2_9FLAO</name>
<dbReference type="eggNOG" id="ENOG5030G1W">
    <property type="taxonomic scope" value="Bacteria"/>
</dbReference>
<dbReference type="Proteomes" id="UP000029221">
    <property type="component" value="Unassembled WGS sequence"/>
</dbReference>
<organism evidence="1 2">
    <name type="scientific">Nonlabens tegetincola</name>
    <dbReference type="NCBI Taxonomy" id="323273"/>
    <lineage>
        <taxon>Bacteria</taxon>
        <taxon>Pseudomonadati</taxon>
        <taxon>Bacteroidota</taxon>
        <taxon>Flavobacteriia</taxon>
        <taxon>Flavobacteriales</taxon>
        <taxon>Flavobacteriaceae</taxon>
        <taxon>Nonlabens</taxon>
    </lineage>
</organism>
<dbReference type="RefSeq" id="WP_042279431.1">
    <property type="nucleotide sequence ID" value="NZ_BBML01000006.1"/>
</dbReference>
<accession>A0A090Q7E2</accession>
<keyword evidence="1" id="KW-0503">Monooxygenase</keyword>
<reference evidence="1" key="1">
    <citation type="journal article" date="2014" name="Genome Announc.">
        <title>Draft Genome Sequences of Marine Flavobacterium Nonlabens Strains NR17, NR24, NR27, NR32, NR33, and Ara13.</title>
        <authorList>
            <person name="Nakanishi M."/>
            <person name="Meirelles P."/>
            <person name="Suzuki R."/>
            <person name="Takatani N."/>
            <person name="Mino S."/>
            <person name="Suda W."/>
            <person name="Oshima K."/>
            <person name="Hattori M."/>
            <person name="Ohkuma M."/>
            <person name="Hosokawa M."/>
            <person name="Miyashita K."/>
            <person name="Thompson F.L."/>
            <person name="Niwa A."/>
            <person name="Sawabe T."/>
            <person name="Sawabe T."/>
        </authorList>
    </citation>
    <scope>NUCLEOTIDE SEQUENCE [LARGE SCALE GENOMIC DNA]</scope>
    <source>
        <strain evidence="1">JCM 19294</strain>
    </source>
</reference>
<dbReference type="EMBL" id="BBML01000006">
    <property type="protein sequence ID" value="GAK97693.1"/>
    <property type="molecule type" value="Genomic_DNA"/>
</dbReference>
<evidence type="ECO:0000313" key="1">
    <source>
        <dbReference type="EMBL" id="GAK97693.1"/>
    </source>
</evidence>
<dbReference type="STRING" id="319236.BST91_06590"/>
<evidence type="ECO:0000313" key="2">
    <source>
        <dbReference type="Proteomes" id="UP000029221"/>
    </source>
</evidence>
<gene>
    <name evidence="1" type="ORF">JCM19294_229</name>
</gene>
<comment type="caution">
    <text evidence="1">The sequence shown here is derived from an EMBL/GenBank/DDBJ whole genome shotgun (WGS) entry which is preliminary data.</text>
</comment>
<keyword evidence="1" id="KW-0560">Oxidoreductase</keyword>
<dbReference type="AlphaFoldDB" id="A0A090Q7E2"/>
<dbReference type="InterPro" id="IPR049574">
    <property type="entry name" value="CrtA-like"/>
</dbReference>
<keyword evidence="2" id="KW-1185">Reference proteome</keyword>
<dbReference type="CDD" id="cd21650">
    <property type="entry name" value="CrtA-like"/>
    <property type="match status" value="1"/>
</dbReference>